<dbReference type="EMBL" id="JANPWB010000012">
    <property type="protein sequence ID" value="KAJ1114290.1"/>
    <property type="molecule type" value="Genomic_DNA"/>
</dbReference>
<protein>
    <recommendedName>
        <fullName evidence="3">Secreted protein</fullName>
    </recommendedName>
</protein>
<evidence type="ECO:0008006" key="3">
    <source>
        <dbReference type="Google" id="ProtNLM"/>
    </source>
</evidence>
<keyword evidence="2" id="KW-1185">Reference proteome</keyword>
<evidence type="ECO:0000313" key="1">
    <source>
        <dbReference type="EMBL" id="KAJ1114290.1"/>
    </source>
</evidence>
<name>A0AAV7NNF1_PLEWA</name>
<dbReference type="Proteomes" id="UP001066276">
    <property type="component" value="Chromosome 8"/>
</dbReference>
<proteinExistence type="predicted"/>
<organism evidence="1 2">
    <name type="scientific">Pleurodeles waltl</name>
    <name type="common">Iberian ribbed newt</name>
    <dbReference type="NCBI Taxonomy" id="8319"/>
    <lineage>
        <taxon>Eukaryota</taxon>
        <taxon>Metazoa</taxon>
        <taxon>Chordata</taxon>
        <taxon>Craniata</taxon>
        <taxon>Vertebrata</taxon>
        <taxon>Euteleostomi</taxon>
        <taxon>Amphibia</taxon>
        <taxon>Batrachia</taxon>
        <taxon>Caudata</taxon>
        <taxon>Salamandroidea</taxon>
        <taxon>Salamandridae</taxon>
        <taxon>Pleurodelinae</taxon>
        <taxon>Pleurodeles</taxon>
    </lineage>
</organism>
<gene>
    <name evidence="1" type="ORF">NDU88_002529</name>
</gene>
<sequence>MFAGGAAATAAADMHCQGPPGARPTPVTSSLRLSLLACAAVRAAASNLRLRAVHTEPLSHTEWHKLSAIIMMVGLGHKSSSARKRYQLTAQPKIIGLLPRHYLKCLRACDHHSQSAVSECAAHGALSVTHWLLRTW</sequence>
<dbReference type="AlphaFoldDB" id="A0AAV7NNF1"/>
<evidence type="ECO:0000313" key="2">
    <source>
        <dbReference type="Proteomes" id="UP001066276"/>
    </source>
</evidence>
<comment type="caution">
    <text evidence="1">The sequence shown here is derived from an EMBL/GenBank/DDBJ whole genome shotgun (WGS) entry which is preliminary data.</text>
</comment>
<reference evidence="1" key="1">
    <citation type="journal article" date="2022" name="bioRxiv">
        <title>Sequencing and chromosome-scale assembly of the giantPleurodeles waltlgenome.</title>
        <authorList>
            <person name="Brown T."/>
            <person name="Elewa A."/>
            <person name="Iarovenko S."/>
            <person name="Subramanian E."/>
            <person name="Araus A.J."/>
            <person name="Petzold A."/>
            <person name="Susuki M."/>
            <person name="Suzuki K.-i.T."/>
            <person name="Hayashi T."/>
            <person name="Toyoda A."/>
            <person name="Oliveira C."/>
            <person name="Osipova E."/>
            <person name="Leigh N.D."/>
            <person name="Simon A."/>
            <person name="Yun M.H."/>
        </authorList>
    </citation>
    <scope>NUCLEOTIDE SEQUENCE</scope>
    <source>
        <strain evidence="1">20211129_DDA</strain>
        <tissue evidence="1">Liver</tissue>
    </source>
</reference>
<accession>A0AAV7NNF1</accession>